<organism evidence="3 4">
    <name type="scientific">Spirosoma foliorum</name>
    <dbReference type="NCBI Taxonomy" id="2710596"/>
    <lineage>
        <taxon>Bacteria</taxon>
        <taxon>Pseudomonadati</taxon>
        <taxon>Bacteroidota</taxon>
        <taxon>Cytophagia</taxon>
        <taxon>Cytophagales</taxon>
        <taxon>Cytophagaceae</taxon>
        <taxon>Spirosoma</taxon>
    </lineage>
</organism>
<feature type="domain" description="Activator of Hsp90 ATPase homologue 1/2-like C-terminal" evidence="2">
    <location>
        <begin position="14"/>
        <end position="142"/>
    </location>
</feature>
<dbReference type="SUPFAM" id="SSF55961">
    <property type="entry name" value="Bet v1-like"/>
    <property type="match status" value="1"/>
</dbReference>
<evidence type="ECO:0000313" key="4">
    <source>
        <dbReference type="Proteomes" id="UP000515369"/>
    </source>
</evidence>
<dbReference type="RefSeq" id="WP_182463984.1">
    <property type="nucleotide sequence ID" value="NZ_CP059732.1"/>
</dbReference>
<dbReference type="KEGG" id="sfol:H3H32_17655"/>
<sequence length="143" mass="16427">MRNDLIVSQSIDINASPARVWDVLTTPDLIKEYLFGTETVTDWKIGSEIIFQGEYGEQTYRDKGVILENVPNKLLSYSYWSGFSGLEDKPENYSTVTYTLRAENDNQTEFTWTQQGYATEEGYNHSVNGMSDFLKQIKEIAEQ</sequence>
<evidence type="ECO:0000259" key="2">
    <source>
        <dbReference type="Pfam" id="PF08327"/>
    </source>
</evidence>
<dbReference type="Gene3D" id="3.30.530.20">
    <property type="match status" value="1"/>
</dbReference>
<dbReference type="AlphaFoldDB" id="A0A7G5H645"/>
<protein>
    <submittedName>
        <fullName evidence="3">SRPBCC domain-containing protein</fullName>
    </submittedName>
</protein>
<dbReference type="Proteomes" id="UP000515369">
    <property type="component" value="Chromosome"/>
</dbReference>
<evidence type="ECO:0000256" key="1">
    <source>
        <dbReference type="ARBA" id="ARBA00006817"/>
    </source>
</evidence>
<accession>A0A7G5H645</accession>
<dbReference type="InterPro" id="IPR013538">
    <property type="entry name" value="ASHA1/2-like_C"/>
</dbReference>
<gene>
    <name evidence="3" type="ORF">H3H32_17655</name>
</gene>
<proteinExistence type="inferred from homology"/>
<comment type="similarity">
    <text evidence="1">Belongs to the AHA1 family.</text>
</comment>
<evidence type="ECO:0000313" key="3">
    <source>
        <dbReference type="EMBL" id="QMW06587.1"/>
    </source>
</evidence>
<keyword evidence="4" id="KW-1185">Reference proteome</keyword>
<dbReference type="CDD" id="cd07814">
    <property type="entry name" value="SRPBCC_CalC_Aha1-like"/>
    <property type="match status" value="1"/>
</dbReference>
<dbReference type="InterPro" id="IPR023393">
    <property type="entry name" value="START-like_dom_sf"/>
</dbReference>
<dbReference type="EMBL" id="CP059732">
    <property type="protein sequence ID" value="QMW06587.1"/>
    <property type="molecule type" value="Genomic_DNA"/>
</dbReference>
<dbReference type="Pfam" id="PF08327">
    <property type="entry name" value="AHSA1"/>
    <property type="match status" value="1"/>
</dbReference>
<name>A0A7G5H645_9BACT</name>
<reference evidence="3 4" key="1">
    <citation type="submission" date="2020-07" db="EMBL/GenBank/DDBJ databases">
        <title>Spirosoma foliorum sp. nov., isolated from the leaves on the Nejang mountain Korea, Republic of.</title>
        <authorList>
            <person name="Ho H."/>
            <person name="Lee Y.-J."/>
            <person name="Nurcahyanto D.-A."/>
            <person name="Kim S.-G."/>
        </authorList>
    </citation>
    <scope>NUCLEOTIDE SEQUENCE [LARGE SCALE GENOMIC DNA]</scope>
    <source>
        <strain evidence="3 4">PL0136</strain>
    </source>
</reference>